<dbReference type="KEGG" id="paek:D3873_08780"/>
<dbReference type="Proteomes" id="UP000265725">
    <property type="component" value="Chromosome"/>
</dbReference>
<protein>
    <submittedName>
        <fullName evidence="1">DUF2225 domain-containing protein</fullName>
    </submittedName>
</protein>
<dbReference type="Pfam" id="PF09986">
    <property type="entry name" value="DUF2225"/>
    <property type="match status" value="1"/>
</dbReference>
<proteinExistence type="predicted"/>
<gene>
    <name evidence="1" type="ORF">D3873_08780</name>
</gene>
<evidence type="ECO:0000313" key="1">
    <source>
        <dbReference type="EMBL" id="AYC29962.1"/>
    </source>
</evidence>
<evidence type="ECO:0000313" key="2">
    <source>
        <dbReference type="Proteomes" id="UP000265725"/>
    </source>
</evidence>
<dbReference type="AlphaFoldDB" id="A0A385YWS5"/>
<accession>A0A385YWS5</accession>
<reference evidence="2" key="1">
    <citation type="submission" date="2018-09" db="EMBL/GenBank/DDBJ databases">
        <authorList>
            <person name="Zhu H."/>
        </authorList>
    </citation>
    <scope>NUCLEOTIDE SEQUENCE [LARGE SCALE GENOMIC DNA]</scope>
    <source>
        <strain evidence="2">K2R23-3</strain>
    </source>
</reference>
<sequence>MELSPFYTKQIECLHCKEKFEITKIRSKFVKVDHQETDFQPIYANPEVNPILYNAFVCEHCGFAFTEDFTKYFAPGVKDEIKEKISSKWIPRSLGGERNRTEAITAYKLAILSGTLKHEKHVTLAGLSMRTAWIYRLEEDTEQELRFVTLARNSYEESYSNEDYAGTQMSEVRVLYMIAELSRRIGDREKATRFFSRVIEKQKSTVEPKLIEMAKDRWQEMREEKEKGIVS</sequence>
<dbReference type="EMBL" id="CP032418">
    <property type="protein sequence ID" value="AYC29962.1"/>
    <property type="molecule type" value="Genomic_DNA"/>
</dbReference>
<dbReference type="RefSeq" id="WP_119883698.1">
    <property type="nucleotide sequence ID" value="NZ_CP032418.1"/>
</dbReference>
<organism evidence="1 2">
    <name type="scientific">Paenisporosarcina cavernae</name>
    <dbReference type="NCBI Taxonomy" id="2320858"/>
    <lineage>
        <taxon>Bacteria</taxon>
        <taxon>Bacillati</taxon>
        <taxon>Bacillota</taxon>
        <taxon>Bacilli</taxon>
        <taxon>Bacillales</taxon>
        <taxon>Caryophanaceae</taxon>
        <taxon>Paenisporosarcina</taxon>
    </lineage>
</organism>
<keyword evidence="2" id="KW-1185">Reference proteome</keyword>
<dbReference type="OrthoDB" id="9780343at2"/>
<name>A0A385YWS5_9BACL</name>
<dbReference type="InterPro" id="IPR018708">
    <property type="entry name" value="DUF2225"/>
</dbReference>